<protein>
    <submittedName>
        <fullName evidence="2">Uncharacterized protein</fullName>
    </submittedName>
</protein>
<dbReference type="EMBL" id="FCOK02000079">
    <property type="protein sequence ID" value="SAL66565.1"/>
    <property type="molecule type" value="Genomic_DNA"/>
</dbReference>
<reference evidence="2 3" key="1">
    <citation type="submission" date="2016-01" db="EMBL/GenBank/DDBJ databases">
        <authorList>
            <person name="Oliw E.H."/>
        </authorList>
    </citation>
    <scope>NUCLEOTIDE SEQUENCE [LARGE SCALE GENOMIC DNA]</scope>
    <source>
        <strain evidence="2">LMG 27134</strain>
    </source>
</reference>
<feature type="compositionally biased region" description="Low complexity" evidence="1">
    <location>
        <begin position="14"/>
        <end position="25"/>
    </location>
</feature>
<evidence type="ECO:0000313" key="2">
    <source>
        <dbReference type="EMBL" id="SAL66565.1"/>
    </source>
</evidence>
<dbReference type="Proteomes" id="UP000054683">
    <property type="component" value="Unassembled WGS sequence"/>
</dbReference>
<proteinExistence type="predicted"/>
<evidence type="ECO:0000256" key="1">
    <source>
        <dbReference type="SAM" id="MobiDB-lite"/>
    </source>
</evidence>
<dbReference type="AlphaFoldDB" id="A0A158JCZ5"/>
<accession>A0A158JCZ5</accession>
<feature type="compositionally biased region" description="Basic and acidic residues" evidence="1">
    <location>
        <begin position="26"/>
        <end position="37"/>
    </location>
</feature>
<evidence type="ECO:0000313" key="3">
    <source>
        <dbReference type="Proteomes" id="UP000054683"/>
    </source>
</evidence>
<gene>
    <name evidence="2" type="ORF">AWB69_07534</name>
</gene>
<name>A0A158JCZ5_9BURK</name>
<feature type="region of interest" description="Disordered" evidence="1">
    <location>
        <begin position="14"/>
        <end position="37"/>
    </location>
</feature>
<organism evidence="2 3">
    <name type="scientific">Caballeronia udeis</name>
    <dbReference type="NCBI Taxonomy" id="1232866"/>
    <lineage>
        <taxon>Bacteria</taxon>
        <taxon>Pseudomonadati</taxon>
        <taxon>Pseudomonadota</taxon>
        <taxon>Betaproteobacteria</taxon>
        <taxon>Burkholderiales</taxon>
        <taxon>Burkholderiaceae</taxon>
        <taxon>Caballeronia</taxon>
    </lineage>
</organism>
<sequence>MAVASVQRMMTRSAARSYAGAASYRVGDEDHSQASRF</sequence>